<dbReference type="RefSeq" id="WP_146145364.1">
    <property type="nucleotide sequence ID" value="NZ_PYAU01000001.1"/>
</dbReference>
<evidence type="ECO:0000313" key="1">
    <source>
        <dbReference type="EMBL" id="RUQ85754.1"/>
    </source>
</evidence>
<proteinExistence type="predicted"/>
<keyword evidence="2" id="KW-1185">Reference proteome</keyword>
<name>A0ABY0C7P7_9MICO</name>
<accession>A0ABY0C7P7</accession>
<protein>
    <submittedName>
        <fullName evidence="1">Uncharacterized protein</fullName>
    </submittedName>
</protein>
<dbReference type="Proteomes" id="UP000268291">
    <property type="component" value="Unassembled WGS sequence"/>
</dbReference>
<evidence type="ECO:0000313" key="2">
    <source>
        <dbReference type="Proteomes" id="UP000268291"/>
    </source>
</evidence>
<organism evidence="1 2">
    <name type="scientific">Labedella gwakjiensis</name>
    <dbReference type="NCBI Taxonomy" id="390269"/>
    <lineage>
        <taxon>Bacteria</taxon>
        <taxon>Bacillati</taxon>
        <taxon>Actinomycetota</taxon>
        <taxon>Actinomycetes</taxon>
        <taxon>Micrococcales</taxon>
        <taxon>Microbacteriaceae</taxon>
        <taxon>Labedella</taxon>
    </lineage>
</organism>
<comment type="caution">
    <text evidence="1">The sequence shown here is derived from an EMBL/GenBank/DDBJ whole genome shotgun (WGS) entry which is preliminary data.</text>
</comment>
<sequence>MDRAALVDRLGVFFAVVFGVDAGFRAADPCGADAGLPDGAPSRGAFAADCSEGIDGASPSSF</sequence>
<dbReference type="EMBL" id="RZGY01000001">
    <property type="protein sequence ID" value="RUQ85754.1"/>
    <property type="molecule type" value="Genomic_DNA"/>
</dbReference>
<reference evidence="1 2" key="1">
    <citation type="submission" date="2018-12" db="EMBL/GenBank/DDBJ databases">
        <authorList>
            <person name="hu s."/>
            <person name="Xu Y."/>
            <person name="Xu B."/>
            <person name="Li F."/>
        </authorList>
    </citation>
    <scope>NUCLEOTIDE SEQUENCE [LARGE SCALE GENOMIC DNA]</scope>
    <source>
        <strain evidence="1 2">KSW2-17</strain>
    </source>
</reference>
<gene>
    <name evidence="1" type="ORF">ELQ93_01600</name>
</gene>